<gene>
    <name evidence="2" type="ORF">KC19_2G105300</name>
</gene>
<evidence type="ECO:0000313" key="2">
    <source>
        <dbReference type="EMBL" id="KAG0586634.1"/>
    </source>
</evidence>
<sequence>MYMHCMCRYKSKAPMEGVETQRQQLFIDLAKALWTPSDEKKKKPSLGTFALCETVKYSEGFILPSFHVEGLGELRLPLCAEDSSKLRSVCEQAPFGKGSATLVDTRVRRCWQVDASKVTFPGVPEFLSKTVQGLAMKAVASMGLVGDAAHVEAHLYKLLFYERGGHFSVHRDTEKEKGMFATLILQLPTEEGYTGGNLVVKHHNETKKFDAHMVSTLGFCYTVFFADCLHELEKIKTGTRLCLAFNLIKRDCSLDPRHMEYISNRVGKVEMAFQPWMEEASQRKIDVFGAKMAIPLQHKYTEENLSFSGLKGEDSIVAELLKECRDRNGEKWLAVHLCLVTMYLLDEDDGCYTEKTLKFKNWTQLDDSPPFEAIEKLSVDTKKESIIDPFNGIKPDKEKYKGHTGNAGARSEQWYHRAMLVVWPKILSTAVACQAGIFDALDQLESTIEIGHPSFKDGLHQIVSYCENYAPQVWQVEKDTEAWYDYRVGKPKDPVTPRLLNLCIRASVLDDTMRILQLLAKNIYYKTSGKWRQVGLRNVEVANAVLSAIQVFGWDSLSQLIITLVKECALTQGESCAQLAKQLISIGIQDAGVILAETTFKVF</sequence>
<comment type="caution">
    <text evidence="2">The sequence shown here is derived from an EMBL/GenBank/DDBJ whole genome shotgun (WGS) entry which is preliminary data.</text>
</comment>
<evidence type="ECO:0000259" key="1">
    <source>
        <dbReference type="PROSITE" id="PS51471"/>
    </source>
</evidence>
<reference evidence="2" key="1">
    <citation type="submission" date="2020-06" db="EMBL/GenBank/DDBJ databases">
        <title>WGS assembly of Ceratodon purpureus strain R40.</title>
        <authorList>
            <person name="Carey S.B."/>
            <person name="Jenkins J."/>
            <person name="Shu S."/>
            <person name="Lovell J.T."/>
            <person name="Sreedasyam A."/>
            <person name="Maumus F."/>
            <person name="Tiley G.P."/>
            <person name="Fernandez-Pozo N."/>
            <person name="Barry K."/>
            <person name="Chen C."/>
            <person name="Wang M."/>
            <person name="Lipzen A."/>
            <person name="Daum C."/>
            <person name="Saski C.A."/>
            <person name="Payton A.C."/>
            <person name="Mcbreen J.C."/>
            <person name="Conrad R.E."/>
            <person name="Kollar L.M."/>
            <person name="Olsson S."/>
            <person name="Huttunen S."/>
            <person name="Landis J.B."/>
            <person name="Wickett N.J."/>
            <person name="Johnson M.G."/>
            <person name="Rensing S.A."/>
            <person name="Grimwood J."/>
            <person name="Schmutz J."/>
            <person name="Mcdaniel S.F."/>
        </authorList>
    </citation>
    <scope>NUCLEOTIDE SEQUENCE</scope>
    <source>
        <strain evidence="2">R40</strain>
    </source>
</reference>
<name>A0A8T0ISD3_CERPU</name>
<dbReference type="Proteomes" id="UP000822688">
    <property type="component" value="Chromosome 2"/>
</dbReference>
<dbReference type="AlphaFoldDB" id="A0A8T0ISD3"/>
<dbReference type="InterPro" id="IPR044862">
    <property type="entry name" value="Pro_4_hyd_alph_FE2OG_OXY"/>
</dbReference>
<dbReference type="PANTHER" id="PTHR33099:SF7">
    <property type="entry name" value="MYND-TYPE DOMAIN-CONTAINING PROTEIN"/>
    <property type="match status" value="1"/>
</dbReference>
<evidence type="ECO:0000313" key="3">
    <source>
        <dbReference type="Proteomes" id="UP000822688"/>
    </source>
</evidence>
<dbReference type="InterPro" id="IPR005123">
    <property type="entry name" value="Oxoglu/Fe-dep_dioxygenase_dom"/>
</dbReference>
<dbReference type="EMBL" id="CM026422">
    <property type="protein sequence ID" value="KAG0586634.1"/>
    <property type="molecule type" value="Genomic_DNA"/>
</dbReference>
<proteinExistence type="predicted"/>
<dbReference type="Gene3D" id="2.60.120.620">
    <property type="entry name" value="q2cbj1_9rhob like domain"/>
    <property type="match status" value="1"/>
</dbReference>
<organism evidence="2 3">
    <name type="scientific">Ceratodon purpureus</name>
    <name type="common">Fire moss</name>
    <name type="synonym">Dicranum purpureum</name>
    <dbReference type="NCBI Taxonomy" id="3225"/>
    <lineage>
        <taxon>Eukaryota</taxon>
        <taxon>Viridiplantae</taxon>
        <taxon>Streptophyta</taxon>
        <taxon>Embryophyta</taxon>
        <taxon>Bryophyta</taxon>
        <taxon>Bryophytina</taxon>
        <taxon>Bryopsida</taxon>
        <taxon>Dicranidae</taxon>
        <taxon>Pseudoditrichales</taxon>
        <taxon>Ditrichaceae</taxon>
        <taxon>Ceratodon</taxon>
    </lineage>
</organism>
<dbReference type="Pfam" id="PF13640">
    <property type="entry name" value="2OG-FeII_Oxy_3"/>
    <property type="match status" value="1"/>
</dbReference>
<accession>A0A8T0ISD3</accession>
<protein>
    <recommendedName>
        <fullName evidence="1">Fe2OG dioxygenase domain-containing protein</fullName>
    </recommendedName>
</protein>
<feature type="domain" description="Fe2OG dioxygenase" evidence="1">
    <location>
        <begin position="150"/>
        <end position="249"/>
    </location>
</feature>
<dbReference type="PROSITE" id="PS51471">
    <property type="entry name" value="FE2OG_OXY"/>
    <property type="match status" value="1"/>
</dbReference>
<keyword evidence="3" id="KW-1185">Reference proteome</keyword>
<dbReference type="PANTHER" id="PTHR33099">
    <property type="entry name" value="FE2OG DIOXYGENASE DOMAIN-CONTAINING PROTEIN"/>
    <property type="match status" value="1"/>
</dbReference>